<proteinExistence type="predicted"/>
<sequence length="633" mass="69833">MVGLVACGKSTETLPPIEEEAPPPTKPVAQLSEVAPPPVIQQLNRRLESYQPQVTILSPTPDQILQDITVSVKFQVQDLPLFKNPELNMGPHLNVILDNQSHIPVYNVDKPLILEDLSPGTHTLRVFAARPWHESFKNEGAYAQTTFHVFTKTDNNNPVTNLPLLTYNHPLGSYGTEPILLDYYLTNAPLHLVAQENPEDEIVDWQIRVTINGESFTLDRWQSVYLNGFKPGKNWVQLEFLDEQGNPVKNAYNNTARLISYQPGGNDTLSQLMRNELSIEVARSLIDPNYKVQAAPTPTPEVTPTPAPEPTPSPTVEPTPIPSVSPTPVEEEPTVEPEIPEEIPTPEPETPVQEKPIPETKTGEDSPTVVEPATPDETFPSAKDLETPEATPTDKSPTRGFFNRFYQTIRERFQKPKVSPTPSPEQPEELETPLPEPEVLPEETELPPEPQADTEPVTPDQETPEEASDIVTEETKSQPKPEASTPLDKTQTSPQEPQAKTEPVTPSQKTPEEASDIVTEETKSQPEPEASTPLDKTQTSPEKPQAETEPVTPAPKTPPQPSEVIPEDTESNPETTKTVPEEATEKSVTPDKPLPPESPESEENTPTPSPTPTIKPVVPDADLPPTLPELIER</sequence>
<dbReference type="EMBL" id="DS989877">
    <property type="protein sequence ID" value="EDX70989.1"/>
    <property type="molecule type" value="Genomic_DNA"/>
</dbReference>
<protein>
    <recommendedName>
        <fullName evidence="4">FHA domain containing protein</fullName>
    </recommendedName>
</protein>
<accession>B4W483</accession>
<gene>
    <name evidence="2" type="ORF">MC7420_6589</name>
</gene>
<dbReference type="eggNOG" id="COG0508">
    <property type="taxonomic scope" value="Bacteria"/>
</dbReference>
<feature type="compositionally biased region" description="Acidic residues" evidence="1">
    <location>
        <begin position="462"/>
        <end position="472"/>
    </location>
</feature>
<dbReference type="AlphaFoldDB" id="B4W483"/>
<feature type="compositionally biased region" description="Polar residues" evidence="1">
    <location>
        <begin position="487"/>
        <end position="509"/>
    </location>
</feature>
<feature type="compositionally biased region" description="Basic and acidic residues" evidence="1">
    <location>
        <begin position="579"/>
        <end position="589"/>
    </location>
</feature>
<dbReference type="HOGENOM" id="CLU_021297_1_1_3"/>
<evidence type="ECO:0000313" key="3">
    <source>
        <dbReference type="Proteomes" id="UP000003835"/>
    </source>
</evidence>
<feature type="region of interest" description="Disordered" evidence="1">
    <location>
        <begin position="290"/>
        <end position="633"/>
    </location>
</feature>
<keyword evidence="3" id="KW-1185">Reference proteome</keyword>
<evidence type="ECO:0008006" key="4">
    <source>
        <dbReference type="Google" id="ProtNLM"/>
    </source>
</evidence>
<evidence type="ECO:0000313" key="2">
    <source>
        <dbReference type="EMBL" id="EDX70989.1"/>
    </source>
</evidence>
<feature type="compositionally biased region" description="Pro residues" evidence="1">
    <location>
        <begin position="552"/>
        <end position="561"/>
    </location>
</feature>
<feature type="compositionally biased region" description="Acidic residues" evidence="1">
    <location>
        <begin position="329"/>
        <end position="341"/>
    </location>
</feature>
<evidence type="ECO:0000256" key="1">
    <source>
        <dbReference type="SAM" id="MobiDB-lite"/>
    </source>
</evidence>
<reference evidence="2 3" key="1">
    <citation type="submission" date="2008-07" db="EMBL/GenBank/DDBJ databases">
        <authorList>
            <person name="Tandeau de Marsac N."/>
            <person name="Ferriera S."/>
            <person name="Johnson J."/>
            <person name="Kravitz S."/>
            <person name="Beeson K."/>
            <person name="Sutton G."/>
            <person name="Rogers Y.-H."/>
            <person name="Friedman R."/>
            <person name="Frazier M."/>
            <person name="Venter J.C."/>
        </authorList>
    </citation>
    <scope>NUCLEOTIDE SEQUENCE [LARGE SCALE GENOMIC DNA]</scope>
    <source>
        <strain evidence="2 3">PCC 7420</strain>
    </source>
</reference>
<dbReference type="Proteomes" id="UP000003835">
    <property type="component" value="Unassembled WGS sequence"/>
</dbReference>
<organism evidence="2 3">
    <name type="scientific">Coleofasciculus chthonoplastes PCC 7420</name>
    <dbReference type="NCBI Taxonomy" id="118168"/>
    <lineage>
        <taxon>Bacteria</taxon>
        <taxon>Bacillati</taxon>
        <taxon>Cyanobacteriota</taxon>
        <taxon>Cyanophyceae</taxon>
        <taxon>Coleofasciculales</taxon>
        <taxon>Coleofasciculaceae</taxon>
        <taxon>Coleofasciculus</taxon>
    </lineage>
</organism>
<feature type="compositionally biased region" description="Pro residues" evidence="1">
    <location>
        <begin position="297"/>
        <end position="325"/>
    </location>
</feature>
<name>B4W483_9CYAN</name>
<dbReference type="STRING" id="118168.MC7420_6589"/>